<organism evidence="7 8">
    <name type="scientific">Cuscuta australis</name>
    <dbReference type="NCBI Taxonomy" id="267555"/>
    <lineage>
        <taxon>Eukaryota</taxon>
        <taxon>Viridiplantae</taxon>
        <taxon>Streptophyta</taxon>
        <taxon>Embryophyta</taxon>
        <taxon>Tracheophyta</taxon>
        <taxon>Spermatophyta</taxon>
        <taxon>Magnoliopsida</taxon>
        <taxon>eudicotyledons</taxon>
        <taxon>Gunneridae</taxon>
        <taxon>Pentapetalae</taxon>
        <taxon>asterids</taxon>
        <taxon>lamiids</taxon>
        <taxon>Solanales</taxon>
        <taxon>Convolvulaceae</taxon>
        <taxon>Cuscuteae</taxon>
        <taxon>Cuscuta</taxon>
        <taxon>Cuscuta subgen. Grammica</taxon>
        <taxon>Cuscuta sect. Cleistogrammica</taxon>
    </lineage>
</organism>
<proteinExistence type="predicted"/>
<dbReference type="InterPro" id="IPR044839">
    <property type="entry name" value="NDR1-like"/>
</dbReference>
<evidence type="ECO:0000256" key="1">
    <source>
        <dbReference type="ARBA" id="ARBA00004167"/>
    </source>
</evidence>
<evidence type="ECO:0000256" key="3">
    <source>
        <dbReference type="ARBA" id="ARBA00022989"/>
    </source>
</evidence>
<dbReference type="PANTHER" id="PTHR31234">
    <property type="entry name" value="LATE EMBRYOGENESIS ABUNDANT (LEA) HYDROXYPROLINE-RICH GLYCOPROTEIN FAMILY"/>
    <property type="match status" value="1"/>
</dbReference>
<sequence length="234" mass="25106">MMMTVSTSPGRPVTAEQEAAVRPLAPGNSQRMDAAESGMRRRKQRCSAVCCGVATAIVITVAAAVLVVLAFTVFRVRDPKIRMESIQIDGLSSLTAANPVDSNLNVTLSAGLAVKNPNAVSFKFDRTTTSLVYDGRVVGEAEAPPGNARARRTMTLTVTVNVMVRDLLAGAPSLSRDLIARRMPASMSTTIHGRAKVLIIKKSVTVRMNCSMVLNLSSQDIDDLDCNKKVSLRF</sequence>
<keyword evidence="3 5" id="KW-1133">Transmembrane helix</keyword>
<evidence type="ECO:0000256" key="2">
    <source>
        <dbReference type="ARBA" id="ARBA00022692"/>
    </source>
</evidence>
<keyword evidence="2 5" id="KW-0812">Transmembrane</keyword>
<evidence type="ECO:0000313" key="8">
    <source>
        <dbReference type="Proteomes" id="UP000249390"/>
    </source>
</evidence>
<dbReference type="GO" id="GO:0016020">
    <property type="term" value="C:membrane"/>
    <property type="evidence" value="ECO:0007669"/>
    <property type="project" value="UniProtKB-SubCell"/>
</dbReference>
<dbReference type="Pfam" id="PF03168">
    <property type="entry name" value="LEA_2"/>
    <property type="match status" value="1"/>
</dbReference>
<accession>A0A328CXX9</accession>
<evidence type="ECO:0000256" key="5">
    <source>
        <dbReference type="SAM" id="Phobius"/>
    </source>
</evidence>
<comment type="subcellular location">
    <subcellularLocation>
        <location evidence="1">Membrane</location>
        <topology evidence="1">Single-pass membrane protein</topology>
    </subcellularLocation>
</comment>
<dbReference type="Proteomes" id="UP000249390">
    <property type="component" value="Unassembled WGS sequence"/>
</dbReference>
<feature type="domain" description="Late embryogenesis abundant protein LEA-2 subgroup" evidence="6">
    <location>
        <begin position="112"/>
        <end position="211"/>
    </location>
</feature>
<reference evidence="7 8" key="1">
    <citation type="submission" date="2018-06" db="EMBL/GenBank/DDBJ databases">
        <title>The Genome of Cuscuta australis (Dodder) Provides Insight into the Evolution of Plant Parasitism.</title>
        <authorList>
            <person name="Liu H."/>
        </authorList>
    </citation>
    <scope>NUCLEOTIDE SEQUENCE [LARGE SCALE GENOMIC DNA]</scope>
    <source>
        <strain evidence="8">cv. Yunnan</strain>
        <tissue evidence="7">Vines</tissue>
    </source>
</reference>
<keyword evidence="8" id="KW-1185">Reference proteome</keyword>
<dbReference type="AlphaFoldDB" id="A0A328CXX9"/>
<name>A0A328CXX9_9ASTE</name>
<dbReference type="EMBL" id="NQVE01000215">
    <property type="protein sequence ID" value="RAL38114.1"/>
    <property type="molecule type" value="Genomic_DNA"/>
</dbReference>
<dbReference type="SUPFAM" id="SSF117070">
    <property type="entry name" value="LEA14-like"/>
    <property type="match status" value="1"/>
</dbReference>
<keyword evidence="4 5" id="KW-0472">Membrane</keyword>
<evidence type="ECO:0000256" key="4">
    <source>
        <dbReference type="ARBA" id="ARBA00023136"/>
    </source>
</evidence>
<dbReference type="PANTHER" id="PTHR31234:SF65">
    <property type="entry name" value="LATE EMBRYOGENESIS ABUNDANT PROTEIN, LEA_2 SUBGROUP"/>
    <property type="match status" value="1"/>
</dbReference>
<gene>
    <name evidence="7" type="ORF">DM860_000808</name>
</gene>
<dbReference type="InterPro" id="IPR004864">
    <property type="entry name" value="LEA_2"/>
</dbReference>
<dbReference type="Gene3D" id="2.60.40.1820">
    <property type="match status" value="1"/>
</dbReference>
<evidence type="ECO:0000313" key="7">
    <source>
        <dbReference type="EMBL" id="RAL38114.1"/>
    </source>
</evidence>
<protein>
    <recommendedName>
        <fullName evidence="6">Late embryogenesis abundant protein LEA-2 subgroup domain-containing protein</fullName>
    </recommendedName>
</protein>
<evidence type="ECO:0000259" key="6">
    <source>
        <dbReference type="Pfam" id="PF03168"/>
    </source>
</evidence>
<comment type="caution">
    <text evidence="7">The sequence shown here is derived from an EMBL/GenBank/DDBJ whole genome shotgun (WGS) entry which is preliminary data.</text>
</comment>
<feature type="transmembrane region" description="Helical" evidence="5">
    <location>
        <begin position="48"/>
        <end position="74"/>
    </location>
</feature>
<dbReference type="GO" id="GO:0098542">
    <property type="term" value="P:defense response to other organism"/>
    <property type="evidence" value="ECO:0007669"/>
    <property type="project" value="InterPro"/>
</dbReference>